<dbReference type="SMART" id="SM00147">
    <property type="entry name" value="RasGEF"/>
    <property type="match status" value="1"/>
</dbReference>
<evidence type="ECO:0000259" key="4">
    <source>
        <dbReference type="PROSITE" id="PS50009"/>
    </source>
</evidence>
<organism evidence="6 7">
    <name type="scientific">Priapulus caudatus</name>
    <name type="common">Priapulid worm</name>
    <dbReference type="NCBI Taxonomy" id="37621"/>
    <lineage>
        <taxon>Eukaryota</taxon>
        <taxon>Metazoa</taxon>
        <taxon>Ecdysozoa</taxon>
        <taxon>Scalidophora</taxon>
        <taxon>Priapulida</taxon>
        <taxon>Priapulimorpha</taxon>
        <taxon>Priapulimorphida</taxon>
        <taxon>Priapulidae</taxon>
        <taxon>Priapulus</taxon>
    </lineage>
</organism>
<dbReference type="PROSITE" id="PS50212">
    <property type="entry name" value="RASGEF_NTER"/>
    <property type="match status" value="1"/>
</dbReference>
<dbReference type="InterPro" id="IPR019804">
    <property type="entry name" value="Ras_G-nucl-exch_fac_CS"/>
</dbReference>
<keyword evidence="6" id="KW-1185">Reference proteome</keyword>
<evidence type="ECO:0000259" key="5">
    <source>
        <dbReference type="PROSITE" id="PS50212"/>
    </source>
</evidence>
<name>A0ABM1DQF1_PRICU</name>
<dbReference type="PANTHER" id="PTHR23113:SF312">
    <property type="entry name" value="RAL GUANINE NUCLEOTIDE DISSOCIATION STIMULATOR-LIKE, ISOFORM E"/>
    <property type="match status" value="1"/>
</dbReference>
<evidence type="ECO:0000256" key="3">
    <source>
        <dbReference type="SAM" id="MobiDB-lite"/>
    </source>
</evidence>
<evidence type="ECO:0000313" key="7">
    <source>
        <dbReference type="RefSeq" id="XP_014662172.1"/>
    </source>
</evidence>
<dbReference type="InterPro" id="IPR001895">
    <property type="entry name" value="RASGEF_cat_dom"/>
</dbReference>
<dbReference type="Proteomes" id="UP000695022">
    <property type="component" value="Unplaced"/>
</dbReference>
<dbReference type="InterPro" id="IPR008937">
    <property type="entry name" value="Ras-like_GEF"/>
</dbReference>
<protein>
    <submittedName>
        <fullName evidence="7">Ral guanine nucleotide dissociation stimulator-like 1</fullName>
    </submittedName>
</protein>
<dbReference type="GeneID" id="106805188"/>
<dbReference type="Gene3D" id="1.20.870.10">
    <property type="entry name" value="Son of sevenless (SoS) protein Chain: S domain 1"/>
    <property type="match status" value="1"/>
</dbReference>
<feature type="domain" description="N-terminal Ras-GEF" evidence="5">
    <location>
        <begin position="60"/>
        <end position="185"/>
    </location>
</feature>
<gene>
    <name evidence="7" type="primary">LOC106805188</name>
</gene>
<evidence type="ECO:0000256" key="1">
    <source>
        <dbReference type="ARBA" id="ARBA00022658"/>
    </source>
</evidence>
<dbReference type="Pfam" id="PF00618">
    <property type="entry name" value="RasGEF_N"/>
    <property type="match status" value="1"/>
</dbReference>
<reference evidence="7" key="1">
    <citation type="submission" date="2025-08" db="UniProtKB">
        <authorList>
            <consortium name="RefSeq"/>
        </authorList>
    </citation>
    <scope>IDENTIFICATION</scope>
</reference>
<dbReference type="SUPFAM" id="SSF48366">
    <property type="entry name" value="Ras GEF"/>
    <property type="match status" value="1"/>
</dbReference>
<dbReference type="Pfam" id="PF00617">
    <property type="entry name" value="RasGEF"/>
    <property type="match status" value="1"/>
</dbReference>
<evidence type="ECO:0000313" key="6">
    <source>
        <dbReference type="Proteomes" id="UP000695022"/>
    </source>
</evidence>
<dbReference type="PROSITE" id="PS50009">
    <property type="entry name" value="RASGEF_CAT"/>
    <property type="match status" value="1"/>
</dbReference>
<dbReference type="RefSeq" id="XP_014662172.1">
    <property type="nucleotide sequence ID" value="XM_014806686.1"/>
</dbReference>
<dbReference type="SMART" id="SM00229">
    <property type="entry name" value="RasGEFN"/>
    <property type="match status" value="1"/>
</dbReference>
<keyword evidence="1 2" id="KW-0344">Guanine-nucleotide releasing factor</keyword>
<dbReference type="InterPro" id="IPR023578">
    <property type="entry name" value="Ras_GEF_dom_sf"/>
</dbReference>
<feature type="compositionally biased region" description="Polar residues" evidence="3">
    <location>
        <begin position="564"/>
        <end position="578"/>
    </location>
</feature>
<dbReference type="InterPro" id="IPR036964">
    <property type="entry name" value="RASGEF_cat_dom_sf"/>
</dbReference>
<feature type="domain" description="Ras-GEF" evidence="4">
    <location>
        <begin position="227"/>
        <end position="508"/>
    </location>
</feature>
<accession>A0ABM1DQF1</accession>
<sequence length="589" mass="66690">MDASQLVLQQQSSYKVWGEERVEGAVYVVYLKKVRYHCSAAVLQERGEEDVSHLQWETLKLRSVKCATLERIVESLTTESGDVDSSFISVFFATYRSFSTPRHILNLIIDRYRHLDKDLDIRQDLREKIQKSVRSAIGAWLDGYSEDFNVRPDFACLHALRYFAEHELPGEDITEKCRLKLDTFTRQPLDGDCGADNVSDVTIDARVVDDDSSTTQPTEWSSFMEIPCKHFAEQLTYTDAQLFRRVIAHHCLGYLWSRRLKGGDEAPSIRATVDQFNAVIYRVISTVLQSSSSSSSSSLSSSHHVKPGERAKVVSRWIEAAQELRLLKNFSSLKAIVSGLQSNAVHRLKRVWLAVPRETYMLFQELSAICSEDNNQMASRELLMKEGTAKFADENGSQNGKQMRKLIMNRKSSSNELASIQGTVPYLGTFLTDLAMIDAAFPDIVDGGMINFEKRRKEFEVLAQIKLLQSAANMYTMRRDARFRRWWNSVPLLSEDESFETSCHIEPPAPTSNTKDARSRKRLNFQFMTMGYGHQRQFSDSGISLQSFAPSDSLCDGDKMSVGSGKNSSDSAQSSPQDESLCLCRAILR</sequence>
<dbReference type="CDD" id="cd06224">
    <property type="entry name" value="REM"/>
    <property type="match status" value="1"/>
</dbReference>
<dbReference type="CDD" id="cd00155">
    <property type="entry name" value="RasGEF"/>
    <property type="match status" value="1"/>
</dbReference>
<dbReference type="PROSITE" id="PS00720">
    <property type="entry name" value="RASGEF"/>
    <property type="match status" value="1"/>
</dbReference>
<dbReference type="Gene3D" id="1.10.840.10">
    <property type="entry name" value="Ras guanine-nucleotide exchange factors catalytic domain"/>
    <property type="match status" value="1"/>
</dbReference>
<proteinExistence type="predicted"/>
<feature type="region of interest" description="Disordered" evidence="3">
    <location>
        <begin position="556"/>
        <end position="579"/>
    </location>
</feature>
<dbReference type="PANTHER" id="PTHR23113">
    <property type="entry name" value="GUANINE NUCLEOTIDE EXCHANGE FACTOR"/>
    <property type="match status" value="1"/>
</dbReference>
<evidence type="ECO:0000256" key="2">
    <source>
        <dbReference type="PROSITE-ProRule" id="PRU00168"/>
    </source>
</evidence>
<dbReference type="InterPro" id="IPR000651">
    <property type="entry name" value="Ras-like_Gua-exchang_fac_N"/>
</dbReference>